<dbReference type="HAMAP" id="MF_00182">
    <property type="entry name" value="Formyl_trans"/>
    <property type="match status" value="1"/>
</dbReference>
<sequence>MKLVYLGTPALAVPPLEALVEAGHEIVLVVTNPDRRRGRGKQTSPSPVKEAAQRLGLKVSHDIDEVVDSGAELGVVVAFGQIVKEHVLDAVPMVNLHFSLLPRWRGAAPVERAILAGDEVTGVCVMRVESGLDTGGVYARVEAPIGDRATADELRAELVAAGSQLVVDTLAGIADQGLVQGLGEPEPQVGEVTYAHKITADDRHIDWSDPPIQIDRVIRAGGAWTSFRGQRVKILAADLVDGDLVITRIQPAGKKPMDYDAWCRGAQLDPDEWFE</sequence>
<dbReference type="InterPro" id="IPR044135">
    <property type="entry name" value="Met-tRNA-FMT_C"/>
</dbReference>
<feature type="binding site" evidence="5">
    <location>
        <begin position="99"/>
        <end position="102"/>
    </location>
    <ligand>
        <name>(6S)-5,6,7,8-tetrahydrofolate</name>
        <dbReference type="ChEBI" id="CHEBI:57453"/>
    </ligand>
</feature>
<evidence type="ECO:0000313" key="9">
    <source>
        <dbReference type="Proteomes" id="UP000230914"/>
    </source>
</evidence>
<dbReference type="EC" id="2.1.2.9" evidence="2 5"/>
<evidence type="ECO:0000259" key="7">
    <source>
        <dbReference type="Pfam" id="PF02911"/>
    </source>
</evidence>
<dbReference type="CDD" id="cd08646">
    <property type="entry name" value="FMT_core_Met-tRNA-FMT_N"/>
    <property type="match status" value="1"/>
</dbReference>
<dbReference type="InterPro" id="IPR002376">
    <property type="entry name" value="Formyl_transf_N"/>
</dbReference>
<keyword evidence="3 5" id="KW-0808">Transferase</keyword>
<evidence type="ECO:0000259" key="6">
    <source>
        <dbReference type="Pfam" id="PF00551"/>
    </source>
</evidence>
<dbReference type="SUPFAM" id="SSF50486">
    <property type="entry name" value="FMT C-terminal domain-like"/>
    <property type="match status" value="1"/>
</dbReference>
<dbReference type="Gene3D" id="3.40.50.12230">
    <property type="match status" value="1"/>
</dbReference>
<dbReference type="GO" id="GO:0005829">
    <property type="term" value="C:cytosol"/>
    <property type="evidence" value="ECO:0007669"/>
    <property type="project" value="TreeGrafter"/>
</dbReference>
<dbReference type="InterPro" id="IPR036477">
    <property type="entry name" value="Formyl_transf_N_sf"/>
</dbReference>
<dbReference type="InterPro" id="IPR011034">
    <property type="entry name" value="Formyl_transferase-like_C_sf"/>
</dbReference>
<evidence type="ECO:0000256" key="2">
    <source>
        <dbReference type="ARBA" id="ARBA00012261"/>
    </source>
</evidence>
<feature type="domain" description="Formyl transferase C-terminal" evidence="7">
    <location>
        <begin position="197"/>
        <end position="241"/>
    </location>
</feature>
<evidence type="ECO:0000256" key="4">
    <source>
        <dbReference type="ARBA" id="ARBA00022917"/>
    </source>
</evidence>
<evidence type="ECO:0000256" key="3">
    <source>
        <dbReference type="ARBA" id="ARBA00022679"/>
    </source>
</evidence>
<organism evidence="8 9">
    <name type="scientific">Ilumatobacter coccineus</name>
    <dbReference type="NCBI Taxonomy" id="467094"/>
    <lineage>
        <taxon>Bacteria</taxon>
        <taxon>Bacillati</taxon>
        <taxon>Actinomycetota</taxon>
        <taxon>Acidimicrobiia</taxon>
        <taxon>Acidimicrobiales</taxon>
        <taxon>Ilumatobacteraceae</taxon>
        <taxon>Ilumatobacter</taxon>
    </lineage>
</organism>
<dbReference type="InterPro" id="IPR005794">
    <property type="entry name" value="Fmt"/>
</dbReference>
<protein>
    <recommendedName>
        <fullName evidence="2 5">Methionyl-tRNA formyltransferase</fullName>
        <ecNumber evidence="2 5">2.1.2.9</ecNumber>
    </recommendedName>
</protein>
<comment type="function">
    <text evidence="5">Attaches a formyl group to the free amino group of methionyl-tRNA(fMet). The formyl group appears to play a dual role in the initiator identity of N-formylmethionyl-tRNA by promoting its recognition by IF2 and preventing the misappropriation of this tRNA by the elongation apparatus.</text>
</comment>
<dbReference type="InterPro" id="IPR041711">
    <property type="entry name" value="Met-tRNA-FMT_N"/>
</dbReference>
<evidence type="ECO:0000313" key="8">
    <source>
        <dbReference type="EMBL" id="PIE33956.1"/>
    </source>
</evidence>
<dbReference type="GO" id="GO:0004479">
    <property type="term" value="F:methionyl-tRNA formyltransferase activity"/>
    <property type="evidence" value="ECO:0007669"/>
    <property type="project" value="UniProtKB-UniRule"/>
</dbReference>
<proteinExistence type="inferred from homology"/>
<comment type="catalytic activity">
    <reaction evidence="5">
        <text>L-methionyl-tRNA(fMet) + (6R)-10-formyltetrahydrofolate = N-formyl-L-methionyl-tRNA(fMet) + (6S)-5,6,7,8-tetrahydrofolate + H(+)</text>
        <dbReference type="Rhea" id="RHEA:24380"/>
        <dbReference type="Rhea" id="RHEA-COMP:9952"/>
        <dbReference type="Rhea" id="RHEA-COMP:9953"/>
        <dbReference type="ChEBI" id="CHEBI:15378"/>
        <dbReference type="ChEBI" id="CHEBI:57453"/>
        <dbReference type="ChEBI" id="CHEBI:78530"/>
        <dbReference type="ChEBI" id="CHEBI:78844"/>
        <dbReference type="ChEBI" id="CHEBI:195366"/>
        <dbReference type="EC" id="2.1.2.9"/>
    </reaction>
</comment>
<comment type="similarity">
    <text evidence="1 5">Belongs to the Fmt family.</text>
</comment>
<dbReference type="Pfam" id="PF00551">
    <property type="entry name" value="Formyl_trans_N"/>
    <property type="match status" value="1"/>
</dbReference>
<gene>
    <name evidence="5" type="primary">fmt</name>
    <name evidence="8" type="ORF">CSA55_01435</name>
</gene>
<feature type="domain" description="Formyl transferase N-terminal" evidence="6">
    <location>
        <begin position="1"/>
        <end position="169"/>
    </location>
</feature>
<dbReference type="AlphaFoldDB" id="A0A2G6KE42"/>
<dbReference type="EMBL" id="PDSL01000023">
    <property type="protein sequence ID" value="PIE33956.1"/>
    <property type="molecule type" value="Genomic_DNA"/>
</dbReference>
<dbReference type="SUPFAM" id="SSF53328">
    <property type="entry name" value="Formyltransferase"/>
    <property type="match status" value="1"/>
</dbReference>
<dbReference type="CDD" id="cd08704">
    <property type="entry name" value="Met_tRNA_FMT_C"/>
    <property type="match status" value="1"/>
</dbReference>
<keyword evidence="4 5" id="KW-0648">Protein biosynthesis</keyword>
<dbReference type="PANTHER" id="PTHR11138:SF5">
    <property type="entry name" value="METHIONYL-TRNA FORMYLTRANSFERASE, MITOCHONDRIAL"/>
    <property type="match status" value="1"/>
</dbReference>
<evidence type="ECO:0000256" key="1">
    <source>
        <dbReference type="ARBA" id="ARBA00010699"/>
    </source>
</evidence>
<dbReference type="Pfam" id="PF02911">
    <property type="entry name" value="Formyl_trans_C"/>
    <property type="match status" value="1"/>
</dbReference>
<comment type="caution">
    <text evidence="8">The sequence shown here is derived from an EMBL/GenBank/DDBJ whole genome shotgun (WGS) entry which is preliminary data.</text>
</comment>
<dbReference type="InterPro" id="IPR005793">
    <property type="entry name" value="Formyl_trans_C"/>
</dbReference>
<accession>A0A2G6KE42</accession>
<reference evidence="8 9" key="1">
    <citation type="submission" date="2017-10" db="EMBL/GenBank/DDBJ databases">
        <title>Novel microbial diversity and functional potential in the marine mammal oral microbiome.</title>
        <authorList>
            <person name="Dudek N.K."/>
            <person name="Sun C.L."/>
            <person name="Burstein D."/>
            <person name="Kantor R.S."/>
            <person name="Aliaga Goltsman D.S."/>
            <person name="Bik E.M."/>
            <person name="Thomas B.C."/>
            <person name="Banfield J.F."/>
            <person name="Relman D.A."/>
        </authorList>
    </citation>
    <scope>NUCLEOTIDE SEQUENCE [LARGE SCALE GENOMIC DNA]</scope>
    <source>
        <strain evidence="8">DOLJORAL78_61_10</strain>
    </source>
</reference>
<name>A0A2G6KE42_9ACTN</name>
<evidence type="ECO:0000256" key="5">
    <source>
        <dbReference type="HAMAP-Rule" id="MF_00182"/>
    </source>
</evidence>
<dbReference type="Proteomes" id="UP000230914">
    <property type="component" value="Unassembled WGS sequence"/>
</dbReference>
<dbReference type="PANTHER" id="PTHR11138">
    <property type="entry name" value="METHIONYL-TRNA FORMYLTRANSFERASE"/>
    <property type="match status" value="1"/>
</dbReference>